<organism evidence="2 3">
    <name type="scientific">Paenibacillus eucommiae</name>
    <dbReference type="NCBI Taxonomy" id="1355755"/>
    <lineage>
        <taxon>Bacteria</taxon>
        <taxon>Bacillati</taxon>
        <taxon>Bacillota</taxon>
        <taxon>Bacilli</taxon>
        <taxon>Bacillales</taxon>
        <taxon>Paenibacillaceae</taxon>
        <taxon>Paenibacillus</taxon>
    </lineage>
</organism>
<dbReference type="Pfam" id="PF13472">
    <property type="entry name" value="Lipase_GDSL_2"/>
    <property type="match status" value="1"/>
</dbReference>
<dbReference type="PANTHER" id="PTHR30383">
    <property type="entry name" value="THIOESTERASE 1/PROTEASE 1/LYSOPHOSPHOLIPASE L1"/>
    <property type="match status" value="1"/>
</dbReference>
<dbReference type="Proteomes" id="UP001519287">
    <property type="component" value="Unassembled WGS sequence"/>
</dbReference>
<proteinExistence type="predicted"/>
<keyword evidence="3" id="KW-1185">Reference proteome</keyword>
<name>A0ABS4J4N5_9BACL</name>
<accession>A0ABS4J4N5</accession>
<dbReference type="SUPFAM" id="SSF52266">
    <property type="entry name" value="SGNH hydrolase"/>
    <property type="match status" value="1"/>
</dbReference>
<reference evidence="2 3" key="1">
    <citation type="submission" date="2021-03" db="EMBL/GenBank/DDBJ databases">
        <title>Genomic Encyclopedia of Type Strains, Phase IV (KMG-IV): sequencing the most valuable type-strain genomes for metagenomic binning, comparative biology and taxonomic classification.</title>
        <authorList>
            <person name="Goeker M."/>
        </authorList>
    </citation>
    <scope>NUCLEOTIDE SEQUENCE [LARGE SCALE GENOMIC DNA]</scope>
    <source>
        <strain evidence="2 3">DSM 26048</strain>
    </source>
</reference>
<gene>
    <name evidence="2" type="ORF">J2Z66_006444</name>
</gene>
<feature type="domain" description="SGNH hydrolase-type esterase" evidence="1">
    <location>
        <begin position="66"/>
        <end position="263"/>
    </location>
</feature>
<sequence length="273" mass="29925">MKTSRMTWGIVGVTASLATLLFVGGFIYASGQILFPSAASSDLIVTPSKQQPDQAVEVKNKLEIVALGDSLTAGTGDGAGKGGYVGRVREKLEKQTGKPVYVTNNLAIPGYRADQLLEDLSQTNTTDALADADVVVLTIGANDIFQGGEGIFSGDNWEEFNVKAAEERLEPTLGKVEQILTLIHKASPEAIIFYVGLYHPFLDLDPEREGSVVVQKWNDSVFQVTNRYSNMVLVPTYDLFERNLIKYLSPSDHFHPNQDGYERIADRIAQILK</sequence>
<evidence type="ECO:0000313" key="3">
    <source>
        <dbReference type="Proteomes" id="UP001519287"/>
    </source>
</evidence>
<dbReference type="InterPro" id="IPR013830">
    <property type="entry name" value="SGNH_hydro"/>
</dbReference>
<protein>
    <submittedName>
        <fullName evidence="2">Lysophospholipase L1-like esterase</fullName>
    </submittedName>
</protein>
<dbReference type="Gene3D" id="3.40.50.1110">
    <property type="entry name" value="SGNH hydrolase"/>
    <property type="match status" value="1"/>
</dbReference>
<dbReference type="InterPro" id="IPR036514">
    <property type="entry name" value="SGNH_hydro_sf"/>
</dbReference>
<evidence type="ECO:0000259" key="1">
    <source>
        <dbReference type="Pfam" id="PF13472"/>
    </source>
</evidence>
<comment type="caution">
    <text evidence="2">The sequence shown here is derived from an EMBL/GenBank/DDBJ whole genome shotgun (WGS) entry which is preliminary data.</text>
</comment>
<dbReference type="EMBL" id="JAGGLB010000028">
    <property type="protein sequence ID" value="MBP1994804.1"/>
    <property type="molecule type" value="Genomic_DNA"/>
</dbReference>
<dbReference type="InterPro" id="IPR051532">
    <property type="entry name" value="Ester_Hydrolysis_Enzymes"/>
</dbReference>
<evidence type="ECO:0000313" key="2">
    <source>
        <dbReference type="EMBL" id="MBP1994804.1"/>
    </source>
</evidence>
<dbReference type="RefSeq" id="WP_312894845.1">
    <property type="nucleotide sequence ID" value="NZ_JAGGLB010000028.1"/>
</dbReference>
<dbReference type="PANTHER" id="PTHR30383:SF27">
    <property type="entry name" value="SPORE GERMINATION LIPASE LIPC"/>
    <property type="match status" value="1"/>
</dbReference>